<dbReference type="PATRIC" id="fig|1470200.3.peg.2257"/>
<organism evidence="8 9">
    <name type="scientific">Neisseria arctica</name>
    <dbReference type="NCBI Taxonomy" id="1470200"/>
    <lineage>
        <taxon>Bacteria</taxon>
        <taxon>Pseudomonadati</taxon>
        <taxon>Pseudomonadota</taxon>
        <taxon>Betaproteobacteria</taxon>
        <taxon>Neisseriales</taxon>
        <taxon>Neisseriaceae</taxon>
        <taxon>Neisseria</taxon>
    </lineage>
</organism>
<evidence type="ECO:0000256" key="1">
    <source>
        <dbReference type="ARBA" id="ARBA00004442"/>
    </source>
</evidence>
<evidence type="ECO:0000256" key="3">
    <source>
        <dbReference type="ARBA" id="ARBA00023136"/>
    </source>
</evidence>
<dbReference type="InterPro" id="IPR006665">
    <property type="entry name" value="OmpA-like"/>
</dbReference>
<feature type="chain" id="PRO_5005247431" evidence="6">
    <location>
        <begin position="24"/>
        <end position="272"/>
    </location>
</feature>
<keyword evidence="9" id="KW-1185">Reference proteome</keyword>
<name>A0A0J0YS34_9NEIS</name>
<dbReference type="Pfam" id="PF04355">
    <property type="entry name" value="BamE"/>
    <property type="match status" value="1"/>
</dbReference>
<comment type="subcellular location">
    <subcellularLocation>
        <location evidence="1">Cell outer membrane</location>
    </subcellularLocation>
</comment>
<sequence>MKQMMKKTAVLLTLAMLAACATKSDVKPDGTTDEPVFPKPYSVTFNKDRGTFPTTDELSNVKAGMTKDQLYKLLGRPHYDEGMFDVREWDYLFHFHTPGQGTDNVTTCQFKVIYDNKKFARSFFWKAVDPVDAVCPPSVGNQNTERFSLSADALFVFDKSGAGDMNAEGKARLDELAEKIKQFDRLKAIRITGHTDRLGDAGYNQILSERRAETVRRYLIQRGVPAGIMSAQGEGERRPVENCSNALGRTELVSCLQPNRRVEVEVDGSGRY</sequence>
<dbReference type="PANTHER" id="PTHR30329">
    <property type="entry name" value="STATOR ELEMENT OF FLAGELLAR MOTOR COMPLEX"/>
    <property type="match status" value="1"/>
</dbReference>
<dbReference type="Gene3D" id="3.30.1450.10">
    <property type="match status" value="1"/>
</dbReference>
<dbReference type="SUPFAM" id="SSF103088">
    <property type="entry name" value="OmpA-like"/>
    <property type="match status" value="1"/>
</dbReference>
<feature type="signal peptide" evidence="6">
    <location>
        <begin position="1"/>
        <end position="23"/>
    </location>
</feature>
<evidence type="ECO:0000259" key="7">
    <source>
        <dbReference type="PROSITE" id="PS51123"/>
    </source>
</evidence>
<reference evidence="8 9" key="1">
    <citation type="submission" date="2014-11" db="EMBL/GenBank/DDBJ databases">
        <title>Genome of a novel goose pathogen.</title>
        <authorList>
            <person name="Hansen C.M."/>
            <person name="Hueffer K."/>
            <person name="Choi S.C."/>
        </authorList>
    </citation>
    <scope>NUCLEOTIDE SEQUENCE [LARGE SCALE GENOMIC DNA]</scope>
    <source>
        <strain evidence="8 9">KH1503</strain>
    </source>
</reference>
<dbReference type="InterPro" id="IPR006664">
    <property type="entry name" value="OMP_bac"/>
</dbReference>
<dbReference type="InterPro" id="IPR037873">
    <property type="entry name" value="BamE-like"/>
</dbReference>
<dbReference type="Pfam" id="PF00691">
    <property type="entry name" value="OmpA"/>
    <property type="match status" value="1"/>
</dbReference>
<keyword evidence="2 6" id="KW-0732">Signal</keyword>
<dbReference type="PROSITE" id="PS51123">
    <property type="entry name" value="OMPA_2"/>
    <property type="match status" value="1"/>
</dbReference>
<gene>
    <name evidence="8" type="ORF">PL75_05390</name>
</gene>
<dbReference type="InterPro" id="IPR007450">
    <property type="entry name" value="BamE_dom"/>
</dbReference>
<dbReference type="PRINTS" id="PR01023">
    <property type="entry name" value="NAFLGMOTY"/>
</dbReference>
<dbReference type="EMBL" id="JTDO01000007">
    <property type="protein sequence ID" value="KLT72929.1"/>
    <property type="molecule type" value="Genomic_DNA"/>
</dbReference>
<proteinExistence type="predicted"/>
<keyword evidence="4" id="KW-0998">Cell outer membrane</keyword>
<dbReference type="Proteomes" id="UP000036027">
    <property type="component" value="Unassembled WGS sequence"/>
</dbReference>
<dbReference type="GO" id="GO:0009279">
    <property type="term" value="C:cell outer membrane"/>
    <property type="evidence" value="ECO:0007669"/>
    <property type="project" value="UniProtKB-SubCell"/>
</dbReference>
<evidence type="ECO:0000313" key="9">
    <source>
        <dbReference type="Proteomes" id="UP000036027"/>
    </source>
</evidence>
<dbReference type="InterPro" id="IPR036737">
    <property type="entry name" value="OmpA-like_sf"/>
</dbReference>
<protein>
    <submittedName>
        <fullName evidence="8">Membrane protein</fullName>
    </submittedName>
</protein>
<dbReference type="STRING" id="1470200.PL75_05390"/>
<dbReference type="PANTHER" id="PTHR30329:SF21">
    <property type="entry name" value="LIPOPROTEIN YIAD-RELATED"/>
    <property type="match status" value="1"/>
</dbReference>
<evidence type="ECO:0000256" key="4">
    <source>
        <dbReference type="ARBA" id="ARBA00023237"/>
    </source>
</evidence>
<keyword evidence="3 5" id="KW-0472">Membrane</keyword>
<accession>A0A0J0YS34</accession>
<dbReference type="Gene3D" id="3.30.1330.60">
    <property type="entry name" value="OmpA-like domain"/>
    <property type="match status" value="1"/>
</dbReference>
<feature type="domain" description="OmpA-like" evidence="7">
    <location>
        <begin position="142"/>
        <end position="270"/>
    </location>
</feature>
<dbReference type="AlphaFoldDB" id="A0A0J0YS34"/>
<evidence type="ECO:0000256" key="5">
    <source>
        <dbReference type="PROSITE-ProRule" id="PRU00473"/>
    </source>
</evidence>
<evidence type="ECO:0000256" key="6">
    <source>
        <dbReference type="SAM" id="SignalP"/>
    </source>
</evidence>
<dbReference type="PRINTS" id="PR01021">
    <property type="entry name" value="OMPADOMAIN"/>
</dbReference>
<evidence type="ECO:0000256" key="2">
    <source>
        <dbReference type="ARBA" id="ARBA00022729"/>
    </source>
</evidence>
<dbReference type="CDD" id="cd07185">
    <property type="entry name" value="OmpA_C-like"/>
    <property type="match status" value="1"/>
</dbReference>
<comment type="caution">
    <text evidence="8">The sequence shown here is derived from an EMBL/GenBank/DDBJ whole genome shotgun (WGS) entry which is preliminary data.</text>
</comment>
<evidence type="ECO:0000313" key="8">
    <source>
        <dbReference type="EMBL" id="KLT72929.1"/>
    </source>
</evidence>
<dbReference type="InterPro" id="IPR050330">
    <property type="entry name" value="Bact_OuterMem_StrucFunc"/>
</dbReference>
<dbReference type="PROSITE" id="PS51257">
    <property type="entry name" value="PROKAR_LIPOPROTEIN"/>
    <property type="match status" value="1"/>
</dbReference>